<dbReference type="RefSeq" id="XP_024686565.1">
    <property type="nucleotide sequence ID" value="XM_024825376.1"/>
</dbReference>
<reference evidence="2" key="1">
    <citation type="journal article" date="2018" name="Proc. Natl. Acad. Sci. U.S.A.">
        <title>Linking secondary metabolites to gene clusters through genome sequencing of six diverse Aspergillus species.</title>
        <authorList>
            <person name="Kaerboelling I."/>
            <person name="Vesth T.C."/>
            <person name="Frisvad J.C."/>
            <person name="Nybo J.L."/>
            <person name="Theobald S."/>
            <person name="Kuo A."/>
            <person name="Bowyer P."/>
            <person name="Matsuda Y."/>
            <person name="Mondo S."/>
            <person name="Lyhne E.K."/>
            <person name="Kogle M.E."/>
            <person name="Clum A."/>
            <person name="Lipzen A."/>
            <person name="Salamov A."/>
            <person name="Ngan C.Y."/>
            <person name="Daum C."/>
            <person name="Chiniquy J."/>
            <person name="Barry K."/>
            <person name="LaButti K."/>
            <person name="Haridas S."/>
            <person name="Simmons B.A."/>
            <person name="Magnuson J.K."/>
            <person name="Mortensen U.H."/>
            <person name="Larsen T.O."/>
            <person name="Grigoriev I.V."/>
            <person name="Baker S.E."/>
            <person name="Andersen M.R."/>
        </authorList>
    </citation>
    <scope>NUCLEOTIDE SEQUENCE [LARGE SCALE GENOMIC DNA]</scope>
    <source>
        <strain evidence="2">IBT 16806</strain>
    </source>
</reference>
<dbReference type="OrthoDB" id="4424523at2759"/>
<dbReference type="EMBL" id="MSZS01000001">
    <property type="protein sequence ID" value="PKX97970.1"/>
    <property type="molecule type" value="Genomic_DNA"/>
</dbReference>
<dbReference type="Proteomes" id="UP000234474">
    <property type="component" value="Unassembled WGS sequence"/>
</dbReference>
<proteinExistence type="predicted"/>
<sequence>MDSLSLTVLEDRARFHGGTTSTHLIRQWAETAVEVEQGVGVRQRNTQRYRYCRQVDEAALDSVAHKSSAPWGEIPGNNVAMSSSLNKEWKPHDPVEYEDEYEMLVEDP</sequence>
<dbReference type="GeneID" id="36532701"/>
<comment type="caution">
    <text evidence="1">The sequence shown here is derived from an EMBL/GenBank/DDBJ whole genome shotgun (WGS) entry which is preliminary data.</text>
</comment>
<dbReference type="AlphaFoldDB" id="A0A2I1CK17"/>
<name>A0A2I1CK17_ASPN1</name>
<organism evidence="1 2">
    <name type="scientific">Aspergillus novofumigatus (strain IBT 16806)</name>
    <dbReference type="NCBI Taxonomy" id="1392255"/>
    <lineage>
        <taxon>Eukaryota</taxon>
        <taxon>Fungi</taxon>
        <taxon>Dikarya</taxon>
        <taxon>Ascomycota</taxon>
        <taxon>Pezizomycotina</taxon>
        <taxon>Eurotiomycetes</taxon>
        <taxon>Eurotiomycetidae</taxon>
        <taxon>Eurotiales</taxon>
        <taxon>Aspergillaceae</taxon>
        <taxon>Aspergillus</taxon>
        <taxon>Aspergillus subgen. Fumigati</taxon>
    </lineage>
</organism>
<keyword evidence="2" id="KW-1185">Reference proteome</keyword>
<protein>
    <submittedName>
        <fullName evidence="1">Uncharacterized protein</fullName>
    </submittedName>
</protein>
<gene>
    <name evidence="1" type="ORF">P174DRAFT_426322</name>
</gene>
<evidence type="ECO:0000313" key="1">
    <source>
        <dbReference type="EMBL" id="PKX97970.1"/>
    </source>
</evidence>
<dbReference type="VEuPathDB" id="FungiDB:P174DRAFT_426322"/>
<accession>A0A2I1CK17</accession>
<evidence type="ECO:0000313" key="2">
    <source>
        <dbReference type="Proteomes" id="UP000234474"/>
    </source>
</evidence>